<dbReference type="GO" id="GO:0016020">
    <property type="term" value="C:membrane"/>
    <property type="evidence" value="ECO:0007669"/>
    <property type="project" value="UniProtKB-SubCell"/>
</dbReference>
<evidence type="ECO:0000259" key="7">
    <source>
        <dbReference type="PROSITE" id="PS51775"/>
    </source>
</evidence>
<feature type="transmembrane region" description="Helical" evidence="6">
    <location>
        <begin position="306"/>
        <end position="324"/>
    </location>
</feature>
<feature type="compositionally biased region" description="Basic and acidic residues" evidence="5">
    <location>
        <begin position="33"/>
        <end position="52"/>
    </location>
</feature>
<dbReference type="Pfam" id="PF04576">
    <property type="entry name" value="Zein-binding"/>
    <property type="match status" value="1"/>
</dbReference>
<organism evidence="8 9">
    <name type="scientific">Oryza meyeriana var. granulata</name>
    <dbReference type="NCBI Taxonomy" id="110450"/>
    <lineage>
        <taxon>Eukaryota</taxon>
        <taxon>Viridiplantae</taxon>
        <taxon>Streptophyta</taxon>
        <taxon>Embryophyta</taxon>
        <taxon>Tracheophyta</taxon>
        <taxon>Spermatophyta</taxon>
        <taxon>Magnoliopsida</taxon>
        <taxon>Liliopsida</taxon>
        <taxon>Poales</taxon>
        <taxon>Poaceae</taxon>
        <taxon>BOP clade</taxon>
        <taxon>Oryzoideae</taxon>
        <taxon>Oryzeae</taxon>
        <taxon>Oryzinae</taxon>
        <taxon>Oryza</taxon>
        <taxon>Oryza meyeriana</taxon>
    </lineage>
</organism>
<proteinExistence type="predicted"/>
<feature type="compositionally biased region" description="Low complexity" evidence="5">
    <location>
        <begin position="1"/>
        <end position="18"/>
    </location>
</feature>
<feature type="region of interest" description="Disordered" evidence="5">
    <location>
        <begin position="1"/>
        <end position="69"/>
    </location>
</feature>
<feature type="region of interest" description="Disordered" evidence="5">
    <location>
        <begin position="135"/>
        <end position="164"/>
    </location>
</feature>
<evidence type="ECO:0000256" key="4">
    <source>
        <dbReference type="ARBA" id="ARBA00023136"/>
    </source>
</evidence>
<protein>
    <recommendedName>
        <fullName evidence="7">GTD-binding domain-containing protein</fullName>
    </recommendedName>
</protein>
<accession>A0A6G1D5C3</accession>
<keyword evidence="3 6" id="KW-1133">Transmembrane helix</keyword>
<evidence type="ECO:0000256" key="1">
    <source>
        <dbReference type="ARBA" id="ARBA00004370"/>
    </source>
</evidence>
<dbReference type="OrthoDB" id="690085at2759"/>
<sequence length="341" mass="37777">MDPIATTSSASASTTWWRRSVRRRGPEAEEERELERRVEEMEDSVERLRAEKEEAEAEGELRAELDAERAAAETAASEAMLMIERLQREKAAALMEARQFRRLAEGRADRDRELQDELASLSALTASYLSRLHAHGIDPADGEDDAGNKQKEQPPVEHLDAEADEESCCSCGGGSDSDFNDTVVFVPVLPSAAAPNSEKEFEYAAHVKCVAATAAEDCAVNISANLYARVEALEADWTTMCREVAALRAERAQAVLAREVARRLCREAVAAERGIVATTAEKPRCSVLAICKGMSFRIFRRKRCSTARFTFGLSAMLLCLLLLVDRSIGLHRRRCLPRTQM</sequence>
<dbReference type="InterPro" id="IPR007656">
    <property type="entry name" value="GTD-bd"/>
</dbReference>
<evidence type="ECO:0000313" key="9">
    <source>
        <dbReference type="Proteomes" id="UP000479710"/>
    </source>
</evidence>
<evidence type="ECO:0000256" key="5">
    <source>
        <dbReference type="SAM" id="MobiDB-lite"/>
    </source>
</evidence>
<dbReference type="EMBL" id="SPHZ02000007">
    <property type="protein sequence ID" value="KAF0907948.1"/>
    <property type="molecule type" value="Genomic_DNA"/>
</dbReference>
<feature type="compositionally biased region" description="Basic and acidic residues" evidence="5">
    <location>
        <begin position="146"/>
        <end position="161"/>
    </location>
</feature>
<dbReference type="GO" id="GO:0080115">
    <property type="term" value="F:myosin XI tail binding"/>
    <property type="evidence" value="ECO:0007669"/>
    <property type="project" value="UniProtKB-ARBA"/>
</dbReference>
<dbReference type="PANTHER" id="PTHR31422:SF21">
    <property type="entry name" value="OS07G0162200 PROTEIN"/>
    <property type="match status" value="1"/>
</dbReference>
<feature type="domain" description="GTD-binding" evidence="7">
    <location>
        <begin position="42"/>
        <end position="136"/>
    </location>
</feature>
<evidence type="ECO:0000256" key="3">
    <source>
        <dbReference type="ARBA" id="ARBA00022989"/>
    </source>
</evidence>
<comment type="subcellular location">
    <subcellularLocation>
        <location evidence="1">Membrane</location>
    </subcellularLocation>
</comment>
<gene>
    <name evidence="8" type="ORF">E2562_022334</name>
</gene>
<evidence type="ECO:0000256" key="2">
    <source>
        <dbReference type="ARBA" id="ARBA00022692"/>
    </source>
</evidence>
<keyword evidence="2 6" id="KW-0812">Transmembrane</keyword>
<dbReference type="PROSITE" id="PS51775">
    <property type="entry name" value="GTD_BINDING"/>
    <property type="match status" value="1"/>
</dbReference>
<feature type="compositionally biased region" description="Basic and acidic residues" evidence="5">
    <location>
        <begin position="59"/>
        <end position="69"/>
    </location>
</feature>
<name>A0A6G1D5C3_9ORYZ</name>
<comment type="caution">
    <text evidence="8">The sequence shown here is derived from an EMBL/GenBank/DDBJ whole genome shotgun (WGS) entry which is preliminary data.</text>
</comment>
<dbReference type="PANTHER" id="PTHR31422">
    <property type="entry name" value="BNAANNG28530D PROTEIN"/>
    <property type="match status" value="1"/>
</dbReference>
<dbReference type="AlphaFoldDB" id="A0A6G1D5C3"/>
<reference evidence="8 9" key="1">
    <citation type="submission" date="2019-11" db="EMBL/GenBank/DDBJ databases">
        <title>Whole genome sequence of Oryza granulata.</title>
        <authorList>
            <person name="Li W."/>
        </authorList>
    </citation>
    <scope>NUCLEOTIDE SEQUENCE [LARGE SCALE GENOMIC DNA]</scope>
    <source>
        <strain evidence="9">cv. Menghai</strain>
        <tissue evidence="8">Leaf</tissue>
    </source>
</reference>
<evidence type="ECO:0000256" key="6">
    <source>
        <dbReference type="SAM" id="Phobius"/>
    </source>
</evidence>
<keyword evidence="9" id="KW-1185">Reference proteome</keyword>
<evidence type="ECO:0000313" key="8">
    <source>
        <dbReference type="EMBL" id="KAF0907948.1"/>
    </source>
</evidence>
<keyword evidence="4 6" id="KW-0472">Membrane</keyword>
<dbReference type="Proteomes" id="UP000479710">
    <property type="component" value="Unassembled WGS sequence"/>
</dbReference>